<proteinExistence type="predicted"/>
<dbReference type="InterPro" id="IPR004358">
    <property type="entry name" value="Sig_transdc_His_kin-like_C"/>
</dbReference>
<feature type="transmembrane region" description="Helical" evidence="14">
    <location>
        <begin position="466"/>
        <end position="482"/>
    </location>
</feature>
<evidence type="ECO:0000256" key="13">
    <source>
        <dbReference type="ARBA" id="ARBA00023136"/>
    </source>
</evidence>
<dbReference type="GO" id="GO:0005524">
    <property type="term" value="F:ATP binding"/>
    <property type="evidence" value="ECO:0007669"/>
    <property type="project" value="UniProtKB-KW"/>
</dbReference>
<organism evidence="16 17">
    <name type="scientific">Sphingobacterium spiritivorum</name>
    <name type="common">Flavobacterium spiritivorum</name>
    <dbReference type="NCBI Taxonomy" id="258"/>
    <lineage>
        <taxon>Bacteria</taxon>
        <taxon>Pseudomonadati</taxon>
        <taxon>Bacteroidota</taxon>
        <taxon>Sphingobacteriia</taxon>
        <taxon>Sphingobacteriales</taxon>
        <taxon>Sphingobacteriaceae</taxon>
        <taxon>Sphingobacterium</taxon>
    </lineage>
</organism>
<dbReference type="Gene3D" id="1.10.287.130">
    <property type="match status" value="1"/>
</dbReference>
<evidence type="ECO:0000256" key="9">
    <source>
        <dbReference type="ARBA" id="ARBA00022777"/>
    </source>
</evidence>
<feature type="transmembrane region" description="Helical" evidence="14">
    <location>
        <begin position="444"/>
        <end position="460"/>
    </location>
</feature>
<feature type="transmembrane region" description="Helical" evidence="14">
    <location>
        <begin position="729"/>
        <end position="754"/>
    </location>
</feature>
<keyword evidence="8" id="KW-0547">Nucleotide-binding</keyword>
<evidence type="ECO:0000256" key="8">
    <source>
        <dbReference type="ARBA" id="ARBA00022741"/>
    </source>
</evidence>
<dbReference type="EC" id="2.7.13.3" evidence="3"/>
<dbReference type="AlphaFoldDB" id="A0A380BZR4"/>
<evidence type="ECO:0000256" key="4">
    <source>
        <dbReference type="ARBA" id="ARBA00022475"/>
    </source>
</evidence>
<feature type="transmembrane region" description="Helical" evidence="14">
    <location>
        <begin position="222"/>
        <end position="241"/>
    </location>
</feature>
<reference evidence="16 17" key="1">
    <citation type="submission" date="2018-06" db="EMBL/GenBank/DDBJ databases">
        <authorList>
            <consortium name="Pathogen Informatics"/>
            <person name="Doyle S."/>
        </authorList>
    </citation>
    <scope>NUCLEOTIDE SEQUENCE [LARGE SCALE GENOMIC DNA]</scope>
    <source>
        <strain evidence="16 17">NCTC11388</strain>
    </source>
</reference>
<dbReference type="GO" id="GO:0000155">
    <property type="term" value="F:phosphorelay sensor kinase activity"/>
    <property type="evidence" value="ECO:0007669"/>
    <property type="project" value="InterPro"/>
</dbReference>
<keyword evidence="7 14" id="KW-0812">Transmembrane</keyword>
<keyword evidence="5" id="KW-0597">Phosphoprotein</keyword>
<feature type="transmembrane region" description="Helical" evidence="14">
    <location>
        <begin position="253"/>
        <end position="272"/>
    </location>
</feature>
<keyword evidence="9" id="KW-0418">Kinase</keyword>
<comment type="subcellular location">
    <subcellularLocation>
        <location evidence="2">Cell membrane</location>
        <topology evidence="2">Multi-pass membrane protein</topology>
    </subcellularLocation>
</comment>
<feature type="transmembrane region" description="Helical" evidence="14">
    <location>
        <begin position="784"/>
        <end position="805"/>
    </location>
</feature>
<keyword evidence="6 16" id="KW-0808">Transferase</keyword>
<keyword evidence="4" id="KW-1003">Cell membrane</keyword>
<sequence length="1264" mass="145912">MGTFFYIYLRKSFIAVQLTTKIRILLLILTISFMGTALTIHLTITDKDMLELDKNELTANIHKKESIIEDLFADSTIMKTFKNVEQFPLQSADILEKFASEKGVFLYLYKDSKPVLWSTDVYVPITDAGLKSNTTYMIENNRSFVVKKKTAGDVNILALVLVKRLFNSNNEYLKNTFNKQLIDDSNLEIADYTDIQNIQNVYSKDGTYLFSVKLKSGKHDNVFIFLQFICWVSAMFCFIILTHNICLNLAKKGFAWLGVFIFVSVLASLRFIDLQSNWLAMHSSLGIFDPKYYAYNSIFPNLWALTLTNLSCLWCLAFIHSVSDRLILPPQLKKKILPYLVSGLLIFSIYFFYNLLFQHLGSLITHTSIVSYDFSKIADLSKYSWLNLFNLCIAILSLFFYIDILLRLIDQLFEQVSIKLNIQLAVLIFSMIVYALLGENSINNVLLGILILLIFLRKYALGQYRFSFYIVILVIVALFSSINHDKYMKIKKLESMKLILSNLEAEDDTNAISLFMDIEKSMKNDEQLQHLFRLSANQQNAIEITDFIKKKYLSGYLSKFDFNGYYYANNIPLDNYPNNKFEEYREKVINNSIKVTESFYRVKSELGTHEYFMTLNLPLGDNTTANIFLNLKNRAFSYILPYPEILSDSRTTSLQQESFLNNSFALYKDKQLVTQYGKYTYPSADNKFPDKVGKFIEIDEPGDYFHLMYRPDGHTTLVISRANQNFYDYLAVTCFFFVLLFVFFSVVDIVIYLIQTMTQKSFRLKSIKYHFMILKNTIQYSTRIQTIFIVSIIFAILISGALAFYNINSRLSHERENNRIKYIAEVSRKLENMMNSAESMNSKETVESYLNILSQAMTTDFTLFNRNGRLIYSSQPKIYDLKLFSTFINPTAYKKLSLIKKTETIEPERVGDFEFSSSYASIRNADYQIAYYLNIPYFASKKEESTSINLLLNTLINIYTIIIIAFGFFAVYISNKITAPLVMIGKKLSQTNVGKQNEPLFWQRNDEVGALVKEYNFMLIKLEENSKKLMGIEREAAWREMAKQIAHEIKNPLTPMKLGIQQLSRSYKENDPRFEERFNRISTSFIEQIDSLSHIASEFSAFAKLPDTRFEKVNIIEKINKSVSFYSTNTQAKISVTNHADSNEIFVLGDKDQLLRTFNNLIKNAIEAGLGRRKLKIDFEIFANPNEMVEIHITDNGNGISDEALPKIFQANFTTKSSGTGLGLAFVKQTIEGMRGTIDFKTTPGKGTVFIVHIPFYHTMIKDI</sequence>
<dbReference type="Gene3D" id="3.30.565.10">
    <property type="entry name" value="Histidine kinase-like ATPase, C-terminal domain"/>
    <property type="match status" value="1"/>
</dbReference>
<keyword evidence="12" id="KW-0902">Two-component regulatory system</keyword>
<comment type="catalytic activity">
    <reaction evidence="1">
        <text>ATP + protein L-histidine = ADP + protein N-phospho-L-histidine.</text>
        <dbReference type="EC" id="2.7.13.3"/>
    </reaction>
</comment>
<evidence type="ECO:0000259" key="15">
    <source>
        <dbReference type="PROSITE" id="PS50109"/>
    </source>
</evidence>
<keyword evidence="10" id="KW-0067">ATP-binding</keyword>
<feature type="transmembrane region" description="Helical" evidence="14">
    <location>
        <begin position="339"/>
        <end position="357"/>
    </location>
</feature>
<dbReference type="SMART" id="SM00387">
    <property type="entry name" value="HATPase_c"/>
    <property type="match status" value="1"/>
</dbReference>
<evidence type="ECO:0000256" key="10">
    <source>
        <dbReference type="ARBA" id="ARBA00022840"/>
    </source>
</evidence>
<keyword evidence="13 14" id="KW-0472">Membrane</keyword>
<dbReference type="EMBL" id="UGYW01000002">
    <property type="protein sequence ID" value="SUJ09070.1"/>
    <property type="molecule type" value="Genomic_DNA"/>
</dbReference>
<dbReference type="InterPro" id="IPR003661">
    <property type="entry name" value="HisK_dim/P_dom"/>
</dbReference>
<feature type="transmembrane region" description="Helical" evidence="14">
    <location>
        <begin position="418"/>
        <end position="437"/>
    </location>
</feature>
<dbReference type="PRINTS" id="PR00344">
    <property type="entry name" value="BCTRLSENSOR"/>
</dbReference>
<evidence type="ECO:0000256" key="11">
    <source>
        <dbReference type="ARBA" id="ARBA00022989"/>
    </source>
</evidence>
<accession>A0A380BZR4</accession>
<evidence type="ECO:0000313" key="17">
    <source>
        <dbReference type="Proteomes" id="UP000254893"/>
    </source>
</evidence>
<evidence type="ECO:0000256" key="12">
    <source>
        <dbReference type="ARBA" id="ARBA00023012"/>
    </source>
</evidence>
<protein>
    <recommendedName>
        <fullName evidence="3">histidine kinase</fullName>
        <ecNumber evidence="3">2.7.13.3</ecNumber>
    </recommendedName>
</protein>
<evidence type="ECO:0000256" key="1">
    <source>
        <dbReference type="ARBA" id="ARBA00000085"/>
    </source>
</evidence>
<dbReference type="Proteomes" id="UP000254893">
    <property type="component" value="Unassembled WGS sequence"/>
</dbReference>
<feature type="domain" description="Histidine kinase" evidence="15">
    <location>
        <begin position="1044"/>
        <end position="1258"/>
    </location>
</feature>
<keyword evidence="11 14" id="KW-1133">Transmembrane helix</keyword>
<evidence type="ECO:0000256" key="3">
    <source>
        <dbReference type="ARBA" id="ARBA00012438"/>
    </source>
</evidence>
<dbReference type="InterPro" id="IPR036890">
    <property type="entry name" value="HATPase_C_sf"/>
</dbReference>
<evidence type="ECO:0000313" key="16">
    <source>
        <dbReference type="EMBL" id="SUJ09070.1"/>
    </source>
</evidence>
<dbReference type="SUPFAM" id="SSF47384">
    <property type="entry name" value="Homodimeric domain of signal transducing histidine kinase"/>
    <property type="match status" value="1"/>
</dbReference>
<evidence type="ECO:0000256" key="14">
    <source>
        <dbReference type="SAM" id="Phobius"/>
    </source>
</evidence>
<dbReference type="Gene3D" id="6.10.340.10">
    <property type="match status" value="1"/>
</dbReference>
<feature type="transmembrane region" description="Helical" evidence="14">
    <location>
        <begin position="293"/>
        <end position="319"/>
    </location>
</feature>
<dbReference type="PANTHER" id="PTHR45528">
    <property type="entry name" value="SENSOR HISTIDINE KINASE CPXA"/>
    <property type="match status" value="1"/>
</dbReference>
<dbReference type="PROSITE" id="PS50109">
    <property type="entry name" value="HIS_KIN"/>
    <property type="match status" value="1"/>
</dbReference>
<feature type="transmembrane region" description="Helical" evidence="14">
    <location>
        <begin position="385"/>
        <end position="406"/>
    </location>
</feature>
<name>A0A380BZR4_SPHSI</name>
<dbReference type="GO" id="GO:0005886">
    <property type="term" value="C:plasma membrane"/>
    <property type="evidence" value="ECO:0007669"/>
    <property type="project" value="UniProtKB-SubCell"/>
</dbReference>
<evidence type="ECO:0000256" key="7">
    <source>
        <dbReference type="ARBA" id="ARBA00022692"/>
    </source>
</evidence>
<evidence type="ECO:0000256" key="2">
    <source>
        <dbReference type="ARBA" id="ARBA00004651"/>
    </source>
</evidence>
<dbReference type="InterPro" id="IPR050398">
    <property type="entry name" value="HssS/ArlS-like"/>
</dbReference>
<evidence type="ECO:0000256" key="6">
    <source>
        <dbReference type="ARBA" id="ARBA00022679"/>
    </source>
</evidence>
<dbReference type="InterPro" id="IPR005467">
    <property type="entry name" value="His_kinase_dom"/>
</dbReference>
<dbReference type="SUPFAM" id="SSF55874">
    <property type="entry name" value="ATPase domain of HSP90 chaperone/DNA topoisomerase II/histidine kinase"/>
    <property type="match status" value="1"/>
</dbReference>
<dbReference type="CDD" id="cd00082">
    <property type="entry name" value="HisKA"/>
    <property type="match status" value="1"/>
</dbReference>
<feature type="transmembrane region" description="Helical" evidence="14">
    <location>
        <begin position="950"/>
        <end position="973"/>
    </location>
</feature>
<feature type="transmembrane region" description="Helical" evidence="14">
    <location>
        <begin position="22"/>
        <end position="44"/>
    </location>
</feature>
<dbReference type="SMART" id="SM00388">
    <property type="entry name" value="HisKA"/>
    <property type="match status" value="1"/>
</dbReference>
<dbReference type="PANTHER" id="PTHR45528:SF1">
    <property type="entry name" value="SENSOR HISTIDINE KINASE CPXA"/>
    <property type="match status" value="1"/>
</dbReference>
<dbReference type="CDD" id="cd00075">
    <property type="entry name" value="HATPase"/>
    <property type="match status" value="1"/>
</dbReference>
<evidence type="ECO:0000256" key="5">
    <source>
        <dbReference type="ARBA" id="ARBA00022553"/>
    </source>
</evidence>
<gene>
    <name evidence="16" type="primary">zraS_2</name>
    <name evidence="16" type="ORF">NCTC11388_01949</name>
</gene>
<dbReference type="InterPro" id="IPR003594">
    <property type="entry name" value="HATPase_dom"/>
</dbReference>
<dbReference type="Pfam" id="PF02518">
    <property type="entry name" value="HATPase_c"/>
    <property type="match status" value="1"/>
</dbReference>
<dbReference type="InterPro" id="IPR036097">
    <property type="entry name" value="HisK_dim/P_sf"/>
</dbReference>